<dbReference type="Pfam" id="PF17912">
    <property type="entry name" value="OB_MalK"/>
    <property type="match status" value="1"/>
</dbReference>
<evidence type="ECO:0000256" key="4">
    <source>
        <dbReference type="ARBA" id="ARBA00022840"/>
    </source>
</evidence>
<keyword evidence="4 8" id="KW-0067">ATP-binding</keyword>
<keyword evidence="9" id="KW-1185">Reference proteome</keyword>
<dbReference type="InterPro" id="IPR012340">
    <property type="entry name" value="NA-bd_OB-fold"/>
</dbReference>
<dbReference type="EMBL" id="QEKW01000004">
    <property type="protein sequence ID" value="PVZ10980.1"/>
    <property type="molecule type" value="Genomic_DNA"/>
</dbReference>
<comment type="caution">
    <text evidence="8">The sequence shown here is derived from an EMBL/GenBank/DDBJ whole genome shotgun (WGS) entry which is preliminary data.</text>
</comment>
<reference evidence="8 9" key="1">
    <citation type="submission" date="2018-04" db="EMBL/GenBank/DDBJ databases">
        <title>Genomic Encyclopedia of Type Strains, Phase IV (KMG-IV): sequencing the most valuable type-strain genomes for metagenomic binning, comparative biology and taxonomic classification.</title>
        <authorList>
            <person name="Goeker M."/>
        </authorList>
    </citation>
    <scope>NUCLEOTIDE SEQUENCE [LARGE SCALE GENOMIC DNA]</scope>
    <source>
        <strain evidence="8 9">DSM 45771</strain>
    </source>
</reference>
<gene>
    <name evidence="8" type="ORF">C8D89_104194</name>
</gene>
<dbReference type="OrthoDB" id="2550338at2"/>
<evidence type="ECO:0000256" key="1">
    <source>
        <dbReference type="ARBA" id="ARBA00022448"/>
    </source>
</evidence>
<dbReference type="RefSeq" id="WP_116707992.1">
    <property type="nucleotide sequence ID" value="NZ_QEKW01000004.1"/>
</dbReference>
<evidence type="ECO:0000256" key="5">
    <source>
        <dbReference type="ARBA" id="ARBA00022967"/>
    </source>
</evidence>
<dbReference type="AlphaFoldDB" id="A0A2U1FG83"/>
<dbReference type="GO" id="GO:0140359">
    <property type="term" value="F:ABC-type transporter activity"/>
    <property type="evidence" value="ECO:0007669"/>
    <property type="project" value="InterPro"/>
</dbReference>
<dbReference type="InterPro" id="IPR003593">
    <property type="entry name" value="AAA+_ATPase"/>
</dbReference>
<dbReference type="Gene3D" id="2.40.50.100">
    <property type="match status" value="1"/>
</dbReference>
<dbReference type="Proteomes" id="UP000245639">
    <property type="component" value="Unassembled WGS sequence"/>
</dbReference>
<feature type="domain" description="ABC transporter" evidence="7">
    <location>
        <begin position="4"/>
        <end position="235"/>
    </location>
</feature>
<accession>A0A2U1FG83</accession>
<dbReference type="Pfam" id="PF00005">
    <property type="entry name" value="ABC_tran"/>
    <property type="match status" value="1"/>
</dbReference>
<dbReference type="GO" id="GO:0055052">
    <property type="term" value="C:ATP-binding cassette (ABC) transporter complex, substrate-binding subunit-containing"/>
    <property type="evidence" value="ECO:0007669"/>
    <property type="project" value="TreeGrafter"/>
</dbReference>
<dbReference type="GO" id="GO:0005524">
    <property type="term" value="F:ATP binding"/>
    <property type="evidence" value="ECO:0007669"/>
    <property type="project" value="UniProtKB-KW"/>
</dbReference>
<keyword evidence="1" id="KW-0813">Transport</keyword>
<dbReference type="InterPro" id="IPR008995">
    <property type="entry name" value="Mo/tungstate-bd_C_term_dom"/>
</dbReference>
<dbReference type="SUPFAM" id="SSF52540">
    <property type="entry name" value="P-loop containing nucleoside triphosphate hydrolases"/>
    <property type="match status" value="1"/>
</dbReference>
<dbReference type="InterPro" id="IPR003439">
    <property type="entry name" value="ABC_transporter-like_ATP-bd"/>
</dbReference>
<evidence type="ECO:0000256" key="6">
    <source>
        <dbReference type="ARBA" id="ARBA00023136"/>
    </source>
</evidence>
<dbReference type="PROSITE" id="PS00211">
    <property type="entry name" value="ABC_TRANSPORTER_1"/>
    <property type="match status" value="1"/>
</dbReference>
<dbReference type="InterPro" id="IPR015855">
    <property type="entry name" value="ABC_transpr_MalK-like"/>
</dbReference>
<dbReference type="NCBIfam" id="NF008653">
    <property type="entry name" value="PRK11650.1"/>
    <property type="match status" value="1"/>
</dbReference>
<dbReference type="Gene3D" id="3.40.50.300">
    <property type="entry name" value="P-loop containing nucleotide triphosphate hydrolases"/>
    <property type="match status" value="1"/>
</dbReference>
<sequence length="410" mass="45946">MSSIEMDHIVKEYGDGFQAVNDVSLDIADGEFMILVGPSGCGKSTLLRMIVGLEDITSGEMRIGGARVNEKAPRDRNLSMVFQNYALYPHLSVYENIAFPLRLSKTPNDEVEKRVNQAADVLELHEHLKRKPANLSGGQRQRVAMGRAIVRDADAFLFDEPLSNLDAKLRGQMRTEIARLQRRLGITTVYVTHDQTEAMTLGDRVCVLRKGLVQQVASPRELYEQPVNLFVAGFIGSPPMNFLPASLEGTALRTPFGDIELGEERAATVRGHDVLLVGIRPEYFEDASLVDEAKKPHGATFTAQVDVTEWLGDAQYAYIPYEAPAEVAEQLKELSEELDSEQLRTQAVVSIDSTSRIREGREAEFWLDTRKIHIFDPKTGDNLTRDAEAGRRLTEMAEEDRVEQMDRERV</sequence>
<organism evidence="8 9">
    <name type="scientific">Actinomycetospora cinnamomea</name>
    <dbReference type="NCBI Taxonomy" id="663609"/>
    <lineage>
        <taxon>Bacteria</taxon>
        <taxon>Bacillati</taxon>
        <taxon>Actinomycetota</taxon>
        <taxon>Actinomycetes</taxon>
        <taxon>Pseudonocardiales</taxon>
        <taxon>Pseudonocardiaceae</taxon>
        <taxon>Actinomycetospora</taxon>
    </lineage>
</organism>
<evidence type="ECO:0000313" key="8">
    <source>
        <dbReference type="EMBL" id="PVZ10980.1"/>
    </source>
</evidence>
<dbReference type="PROSITE" id="PS50893">
    <property type="entry name" value="ABC_TRANSPORTER_2"/>
    <property type="match status" value="1"/>
</dbReference>
<dbReference type="PANTHER" id="PTHR43875:SF15">
    <property type="entry name" value="TREHALOSE IMPORT ATP-BINDING PROTEIN SUGC"/>
    <property type="match status" value="1"/>
</dbReference>
<dbReference type="InterPro" id="IPR017871">
    <property type="entry name" value="ABC_transporter-like_CS"/>
</dbReference>
<evidence type="ECO:0000259" key="7">
    <source>
        <dbReference type="PROSITE" id="PS50893"/>
    </source>
</evidence>
<dbReference type="FunFam" id="3.40.50.300:FF:000042">
    <property type="entry name" value="Maltose/maltodextrin ABC transporter, ATP-binding protein"/>
    <property type="match status" value="1"/>
</dbReference>
<dbReference type="CDD" id="cd03301">
    <property type="entry name" value="ABC_MalK_N"/>
    <property type="match status" value="1"/>
</dbReference>
<dbReference type="Gene3D" id="2.40.50.140">
    <property type="entry name" value="Nucleic acid-binding proteins"/>
    <property type="match status" value="1"/>
</dbReference>
<name>A0A2U1FG83_9PSEU</name>
<dbReference type="InterPro" id="IPR047641">
    <property type="entry name" value="ABC_transpr_MalK/UgpC-like"/>
</dbReference>
<evidence type="ECO:0000313" key="9">
    <source>
        <dbReference type="Proteomes" id="UP000245639"/>
    </source>
</evidence>
<dbReference type="SMART" id="SM00382">
    <property type="entry name" value="AAA"/>
    <property type="match status" value="1"/>
</dbReference>
<dbReference type="InterPro" id="IPR040582">
    <property type="entry name" value="OB_MalK-like"/>
</dbReference>
<dbReference type="GO" id="GO:0008643">
    <property type="term" value="P:carbohydrate transport"/>
    <property type="evidence" value="ECO:0007669"/>
    <property type="project" value="InterPro"/>
</dbReference>
<dbReference type="PANTHER" id="PTHR43875">
    <property type="entry name" value="MALTODEXTRIN IMPORT ATP-BINDING PROTEIN MSMX"/>
    <property type="match status" value="1"/>
</dbReference>
<keyword evidence="6" id="KW-0472">Membrane</keyword>
<keyword evidence="2" id="KW-1003">Cell membrane</keyword>
<dbReference type="GO" id="GO:0016887">
    <property type="term" value="F:ATP hydrolysis activity"/>
    <property type="evidence" value="ECO:0007669"/>
    <property type="project" value="InterPro"/>
</dbReference>
<evidence type="ECO:0000256" key="2">
    <source>
        <dbReference type="ARBA" id="ARBA00022475"/>
    </source>
</evidence>
<evidence type="ECO:0000256" key="3">
    <source>
        <dbReference type="ARBA" id="ARBA00022741"/>
    </source>
</evidence>
<keyword evidence="3" id="KW-0547">Nucleotide-binding</keyword>
<keyword evidence="5" id="KW-1278">Translocase</keyword>
<protein>
    <submittedName>
        <fullName evidence="8">Carbohydrate ABC transporter ATP-binding protein (CUT1 family)</fullName>
    </submittedName>
</protein>
<dbReference type="SUPFAM" id="SSF50331">
    <property type="entry name" value="MOP-like"/>
    <property type="match status" value="1"/>
</dbReference>
<dbReference type="InterPro" id="IPR027417">
    <property type="entry name" value="P-loop_NTPase"/>
</dbReference>
<proteinExistence type="predicted"/>